<sequence>MKKSIWLSILIGILLLISIAMIGLWLINRGMTPNEHRNMDMGTQDEVLVLKEDKGEKLKPLELPKILAPSSKENNTTIYDIEAKSGEALIKSGEKTRTLGYNGNYLGPVIRLQKGEEVTFRTKNSLDEETSFHWHGLVVPDNVDGGPNQIVQANSEKSVNFQVSQDAATLWFHPHPEGKTAKQVYEGLAGLIYIEDNNEKSKDLPSDYGKNDFPVVIQDRNFTADNQFDYETDQNSDGTQGENLVINGTIRPYIEVKYDKIRLRLLNGSNAREYKLKMSNDTSFTQIATDGGFLEKPATLKSIRLAPGERSEIILDVAKEKGETLELKDGNTNVLTFKVADSLLLGPPIPEELESPEVTKEIATDKVEKIELSGMGTMVRIDGKKFDKNRIDKVAKQGEERIFEITNQDDMMGGMNHPFHIHGTQFQIVSRNGKEVTENERGLKDTVLVAPNEKVQVKIRFTQKGLFVYHCHNLEHEENGMMGQINVI</sequence>
<feature type="transmembrane region" description="Helical" evidence="4">
    <location>
        <begin position="6"/>
        <end position="27"/>
    </location>
</feature>
<proteinExistence type="inferred from homology"/>
<dbReference type="Pfam" id="PF00394">
    <property type="entry name" value="Cu-oxidase"/>
    <property type="match status" value="1"/>
</dbReference>
<evidence type="ECO:0000313" key="9">
    <source>
        <dbReference type="Proteomes" id="UP000052258"/>
    </source>
</evidence>
<keyword evidence="9" id="KW-1185">Reference proteome</keyword>
<evidence type="ECO:0000259" key="5">
    <source>
        <dbReference type="Pfam" id="PF00394"/>
    </source>
</evidence>
<dbReference type="OrthoDB" id="9757546at2"/>
<dbReference type="Proteomes" id="UP000052258">
    <property type="component" value="Unassembled WGS sequence"/>
</dbReference>
<organism evidence="8 9">
    <name type="scientific">Listeria fleischmannii 1991</name>
    <dbReference type="NCBI Taxonomy" id="1430899"/>
    <lineage>
        <taxon>Bacteria</taxon>
        <taxon>Bacillati</taxon>
        <taxon>Bacillota</taxon>
        <taxon>Bacilli</taxon>
        <taxon>Bacillales</taxon>
        <taxon>Listeriaceae</taxon>
        <taxon>Listeria</taxon>
    </lineage>
</organism>
<keyword evidence="4" id="KW-1133">Transmembrane helix</keyword>
<dbReference type="PATRIC" id="fig|1430899.3.peg.269"/>
<keyword evidence="2" id="KW-0479">Metal-binding</keyword>
<dbReference type="GO" id="GO:0005507">
    <property type="term" value="F:copper ion binding"/>
    <property type="evidence" value="ECO:0007669"/>
    <property type="project" value="InterPro"/>
</dbReference>
<keyword evidence="4" id="KW-0812">Transmembrane</keyword>
<dbReference type="InterPro" id="IPR001117">
    <property type="entry name" value="Cu-oxidase_2nd"/>
</dbReference>
<dbReference type="Pfam" id="PF07731">
    <property type="entry name" value="Cu-oxidase_2"/>
    <property type="match status" value="1"/>
</dbReference>
<evidence type="ECO:0000259" key="7">
    <source>
        <dbReference type="Pfam" id="PF07732"/>
    </source>
</evidence>
<gene>
    <name evidence="8" type="ORF">X560_0266</name>
</gene>
<dbReference type="SUPFAM" id="SSF49503">
    <property type="entry name" value="Cupredoxins"/>
    <property type="match status" value="3"/>
</dbReference>
<evidence type="ECO:0000256" key="1">
    <source>
        <dbReference type="ARBA" id="ARBA00010609"/>
    </source>
</evidence>
<evidence type="ECO:0000256" key="2">
    <source>
        <dbReference type="ARBA" id="ARBA00022723"/>
    </source>
</evidence>
<dbReference type="GO" id="GO:0016491">
    <property type="term" value="F:oxidoreductase activity"/>
    <property type="evidence" value="ECO:0007669"/>
    <property type="project" value="UniProtKB-KW"/>
</dbReference>
<dbReference type="PROSITE" id="PS00080">
    <property type="entry name" value="MULTICOPPER_OXIDASE2"/>
    <property type="match status" value="1"/>
</dbReference>
<protein>
    <submittedName>
        <fullName evidence="8">Multicopper oxidase mco</fullName>
    </submittedName>
</protein>
<feature type="domain" description="Plastocyanin-like" evidence="7">
    <location>
        <begin position="85"/>
        <end position="198"/>
    </location>
</feature>
<evidence type="ECO:0000259" key="6">
    <source>
        <dbReference type="Pfam" id="PF07731"/>
    </source>
</evidence>
<evidence type="ECO:0000256" key="4">
    <source>
        <dbReference type="SAM" id="Phobius"/>
    </source>
</evidence>
<reference evidence="8 9" key="1">
    <citation type="journal article" date="2015" name="Genome Biol. Evol.">
        <title>Comparative Genomics of Listeria Sensu Lato: Genus-Wide Differences in Evolutionary Dynamics and the Progressive Gain of Complex, Potentially Pathogenicity-Related Traits through Lateral Gene Transfer.</title>
        <authorList>
            <person name="Chiara M."/>
            <person name="Caruso M."/>
            <person name="D'Erchia A.M."/>
            <person name="Manzari C."/>
            <person name="Fraccalvieri R."/>
            <person name="Goffredo E."/>
            <person name="Latorre L."/>
            <person name="Miccolupo A."/>
            <person name="Padalino I."/>
            <person name="Santagada G."/>
            <person name="Chiocco D."/>
            <person name="Pesole G."/>
            <person name="Horner D.S."/>
            <person name="Parisi A."/>
        </authorList>
    </citation>
    <scope>NUCLEOTIDE SEQUENCE [LARGE SCALE GENOMIC DNA]</scope>
    <source>
        <strain evidence="8 9">1991</strain>
    </source>
</reference>
<dbReference type="RefSeq" id="WP_059139833.1">
    <property type="nucleotide sequence ID" value="NZ_KQ130610.1"/>
</dbReference>
<dbReference type="InterPro" id="IPR002355">
    <property type="entry name" value="Cu_oxidase_Cu_BS"/>
</dbReference>
<dbReference type="InterPro" id="IPR008972">
    <property type="entry name" value="Cupredoxin"/>
</dbReference>
<keyword evidence="4" id="KW-0472">Membrane</keyword>
<feature type="domain" description="Plastocyanin-like" evidence="6">
    <location>
        <begin position="378"/>
        <end position="487"/>
    </location>
</feature>
<feature type="domain" description="Plastocyanin-like" evidence="5">
    <location>
        <begin position="240"/>
        <end position="319"/>
    </location>
</feature>
<dbReference type="CDD" id="cd13890">
    <property type="entry name" value="CuRO_3_CueO_FtsP"/>
    <property type="match status" value="1"/>
</dbReference>
<comment type="caution">
    <text evidence="8">The sequence shown here is derived from an EMBL/GenBank/DDBJ whole genome shotgun (WGS) entry which is preliminary data.</text>
</comment>
<dbReference type="CDD" id="cd13867">
    <property type="entry name" value="CuRO_2_CueO_FtsP"/>
    <property type="match status" value="1"/>
</dbReference>
<dbReference type="PANTHER" id="PTHR48267:SF1">
    <property type="entry name" value="BILIRUBIN OXIDASE"/>
    <property type="match status" value="1"/>
</dbReference>
<name>A0A0J8GJS1_9LIST</name>
<accession>A0A0J8GJS1</accession>
<dbReference type="EMBL" id="AZHO01000004">
    <property type="protein sequence ID" value="KMT61199.1"/>
    <property type="molecule type" value="Genomic_DNA"/>
</dbReference>
<dbReference type="InterPro" id="IPR011707">
    <property type="entry name" value="Cu-oxidase-like_N"/>
</dbReference>
<dbReference type="InterPro" id="IPR045087">
    <property type="entry name" value="Cu-oxidase_fam"/>
</dbReference>
<dbReference type="InterPro" id="IPR011706">
    <property type="entry name" value="Cu-oxidase_C"/>
</dbReference>
<dbReference type="AlphaFoldDB" id="A0A0J8GJS1"/>
<evidence type="ECO:0000313" key="8">
    <source>
        <dbReference type="EMBL" id="KMT61199.1"/>
    </source>
</evidence>
<dbReference type="PANTHER" id="PTHR48267">
    <property type="entry name" value="CUPREDOXIN SUPERFAMILY PROTEIN"/>
    <property type="match status" value="1"/>
</dbReference>
<dbReference type="CDD" id="cd04232">
    <property type="entry name" value="CuRO_1_CueO_FtsP"/>
    <property type="match status" value="1"/>
</dbReference>
<keyword evidence="3" id="KW-0560">Oxidoreductase</keyword>
<comment type="similarity">
    <text evidence="1">Belongs to the multicopper oxidase family.</text>
</comment>
<dbReference type="Gene3D" id="2.60.40.420">
    <property type="entry name" value="Cupredoxins - blue copper proteins"/>
    <property type="match status" value="3"/>
</dbReference>
<dbReference type="Pfam" id="PF07732">
    <property type="entry name" value="Cu-oxidase_3"/>
    <property type="match status" value="1"/>
</dbReference>
<evidence type="ECO:0000256" key="3">
    <source>
        <dbReference type="ARBA" id="ARBA00023002"/>
    </source>
</evidence>